<dbReference type="KEGG" id="pfer:IRI77_11190"/>
<dbReference type="PANTHER" id="PTHR43586">
    <property type="entry name" value="CYSTEINE DESULFURASE"/>
    <property type="match status" value="1"/>
</dbReference>
<reference evidence="3 4" key="1">
    <citation type="submission" date="2020-10" db="EMBL/GenBank/DDBJ databases">
        <title>Complete genome sequence of Paludibaculum fermentans P105T, a facultatively anaerobic acidobacterium capable of dissimilatory Fe(III) reduction.</title>
        <authorList>
            <person name="Dedysh S.N."/>
            <person name="Beletsky A.V."/>
            <person name="Kulichevskaya I.S."/>
            <person name="Mardanov A.V."/>
            <person name="Ravin N.V."/>
        </authorList>
    </citation>
    <scope>NUCLEOTIDE SEQUENCE [LARGE SCALE GENOMIC DNA]</scope>
    <source>
        <strain evidence="3 4">P105</strain>
    </source>
</reference>
<dbReference type="Proteomes" id="UP000593892">
    <property type="component" value="Chromosome"/>
</dbReference>
<dbReference type="SUPFAM" id="SSF53383">
    <property type="entry name" value="PLP-dependent transferases"/>
    <property type="match status" value="1"/>
</dbReference>
<feature type="domain" description="Aminotransferase class V" evidence="2">
    <location>
        <begin position="26"/>
        <end position="350"/>
    </location>
</feature>
<keyword evidence="3" id="KW-0808">Transferase</keyword>
<dbReference type="Gene3D" id="3.90.1150.10">
    <property type="entry name" value="Aspartate Aminotransferase, domain 1"/>
    <property type="match status" value="1"/>
</dbReference>
<dbReference type="PANTHER" id="PTHR43586:SF15">
    <property type="entry name" value="BLR3095 PROTEIN"/>
    <property type="match status" value="1"/>
</dbReference>
<protein>
    <submittedName>
        <fullName evidence="3">Aminotransferase class V-fold PLP-dependent enzyme</fullName>
    </submittedName>
</protein>
<evidence type="ECO:0000313" key="3">
    <source>
        <dbReference type="EMBL" id="QOY90485.1"/>
    </source>
</evidence>
<dbReference type="InterPro" id="IPR015422">
    <property type="entry name" value="PyrdxlP-dep_Trfase_small"/>
</dbReference>
<dbReference type="EMBL" id="CP063849">
    <property type="protein sequence ID" value="QOY90485.1"/>
    <property type="molecule type" value="Genomic_DNA"/>
</dbReference>
<dbReference type="GO" id="GO:0008483">
    <property type="term" value="F:transaminase activity"/>
    <property type="evidence" value="ECO:0007669"/>
    <property type="project" value="UniProtKB-KW"/>
</dbReference>
<evidence type="ECO:0000313" key="4">
    <source>
        <dbReference type="Proteomes" id="UP000593892"/>
    </source>
</evidence>
<keyword evidence="3" id="KW-0032">Aminotransferase</keyword>
<proteinExistence type="predicted"/>
<organism evidence="3 4">
    <name type="scientific">Paludibaculum fermentans</name>
    <dbReference type="NCBI Taxonomy" id="1473598"/>
    <lineage>
        <taxon>Bacteria</taxon>
        <taxon>Pseudomonadati</taxon>
        <taxon>Acidobacteriota</taxon>
        <taxon>Terriglobia</taxon>
        <taxon>Bryobacterales</taxon>
        <taxon>Bryobacteraceae</taxon>
        <taxon>Paludibaculum</taxon>
    </lineage>
</organism>
<dbReference type="InterPro" id="IPR015424">
    <property type="entry name" value="PyrdxlP-dep_Trfase"/>
</dbReference>
<accession>A0A7S7NVB7</accession>
<dbReference type="AlphaFoldDB" id="A0A7S7NVB7"/>
<dbReference type="Gene3D" id="3.40.640.10">
    <property type="entry name" value="Type I PLP-dependent aspartate aminotransferase-like (Major domain)"/>
    <property type="match status" value="1"/>
</dbReference>
<name>A0A7S7NVB7_PALFE</name>
<keyword evidence="4" id="KW-1185">Reference proteome</keyword>
<dbReference type="InterPro" id="IPR015421">
    <property type="entry name" value="PyrdxlP-dep_Trfase_major"/>
</dbReference>
<dbReference type="InterPro" id="IPR000192">
    <property type="entry name" value="Aminotrans_V_dom"/>
</dbReference>
<evidence type="ECO:0000259" key="2">
    <source>
        <dbReference type="Pfam" id="PF00266"/>
    </source>
</evidence>
<gene>
    <name evidence="3" type="ORF">IRI77_11190</name>
</gene>
<dbReference type="RefSeq" id="WP_194452148.1">
    <property type="nucleotide sequence ID" value="NZ_CP063849.1"/>
</dbReference>
<dbReference type="Pfam" id="PF00266">
    <property type="entry name" value="Aminotran_5"/>
    <property type="match status" value="1"/>
</dbReference>
<sequence>MGYIDLGSQEIWAQYRSEFPVTDNLVYLNHAAVAPLARRASDAMKWLADDGMNFGSLHYDKWLASYDGLRAVTAKLINADPAEIAIVKNTSEGIATVALGLDWKPGDKIVAFQEEFPANLYIWKKLEQWRGVTVQWLSYLDPLDKIEAAARGAKLLATSFVQYLSGYRADLEAIGQICRRHGVFFFVDAIQGLGAFPLDVRKMNIQALAADGHKWLLGPEGNGVLYVQQDWQDRIEPVEFGWTTVAGFADYSSRDMTVRKDAGRYECGTLNTVGCFGLWKSTELVLEVGVNRIAPHVQSLGDQLAEGARRKGYEVLGERTPATGAGIVSIRKSGVDARTTHAHLKANGVITAPRQGWVRMSPHFYISPADIDRVLETLPG</sequence>
<evidence type="ECO:0000256" key="1">
    <source>
        <dbReference type="ARBA" id="ARBA00022898"/>
    </source>
</evidence>
<keyword evidence="1" id="KW-0663">Pyridoxal phosphate</keyword>